<dbReference type="Proteomes" id="UP000192796">
    <property type="component" value="Unassembled WGS sequence"/>
</dbReference>
<evidence type="ECO:0000313" key="1">
    <source>
        <dbReference type="EMBL" id="OQP63323.1"/>
    </source>
</evidence>
<keyword evidence="2" id="KW-1185">Reference proteome</keyword>
<gene>
    <name evidence="1" type="ORF">A3860_25890</name>
</gene>
<reference evidence="1 2" key="1">
    <citation type="submission" date="2016-03" db="EMBL/GenBank/DDBJ databases">
        <title>Niastella vici sp. nov., isolated from farmland soil.</title>
        <authorList>
            <person name="Chen L."/>
            <person name="Wang D."/>
            <person name="Yang S."/>
            <person name="Wang G."/>
        </authorList>
    </citation>
    <scope>NUCLEOTIDE SEQUENCE [LARGE SCALE GENOMIC DNA]</scope>
    <source>
        <strain evidence="1 2">DJ57</strain>
    </source>
</reference>
<evidence type="ECO:0000313" key="2">
    <source>
        <dbReference type="Proteomes" id="UP000192796"/>
    </source>
</evidence>
<accession>A0A1V9FY96</accession>
<protein>
    <submittedName>
        <fullName evidence="1">Uncharacterized protein</fullName>
    </submittedName>
</protein>
<dbReference type="AlphaFoldDB" id="A0A1V9FY96"/>
<dbReference type="EMBL" id="LVYD01000046">
    <property type="protein sequence ID" value="OQP63323.1"/>
    <property type="molecule type" value="Genomic_DNA"/>
</dbReference>
<comment type="caution">
    <text evidence="1">The sequence shown here is derived from an EMBL/GenBank/DDBJ whole genome shotgun (WGS) entry which is preliminary data.</text>
</comment>
<name>A0A1V9FY96_9BACT</name>
<dbReference type="STRING" id="1703345.A3860_25890"/>
<sequence>MGNVKFFSEVPTTISKGVGLALIGKLDEGVSFTDIFYVIEVHYEDYFGNKYNTMIIGRPNSHRLLQTDDAHLCKMNNVS</sequence>
<organism evidence="1 2">
    <name type="scientific">Niastella vici</name>
    <dbReference type="NCBI Taxonomy" id="1703345"/>
    <lineage>
        <taxon>Bacteria</taxon>
        <taxon>Pseudomonadati</taxon>
        <taxon>Bacteroidota</taxon>
        <taxon>Chitinophagia</taxon>
        <taxon>Chitinophagales</taxon>
        <taxon>Chitinophagaceae</taxon>
        <taxon>Niastella</taxon>
    </lineage>
</organism>
<proteinExistence type="predicted"/>